<dbReference type="AlphaFoldDB" id="A0AAF0Q8J9"/>
<dbReference type="PANTHER" id="PTHR33710">
    <property type="entry name" value="BNAC02G09200D PROTEIN"/>
    <property type="match status" value="1"/>
</dbReference>
<gene>
    <name evidence="1" type="ORF">MTR67_012417</name>
</gene>
<proteinExistence type="predicted"/>
<evidence type="ECO:0000313" key="2">
    <source>
        <dbReference type="Proteomes" id="UP001234989"/>
    </source>
</evidence>
<evidence type="ECO:0000313" key="1">
    <source>
        <dbReference type="EMBL" id="WMV19032.1"/>
    </source>
</evidence>
<organism evidence="1 2">
    <name type="scientific">Solanum verrucosum</name>
    <dbReference type="NCBI Taxonomy" id="315347"/>
    <lineage>
        <taxon>Eukaryota</taxon>
        <taxon>Viridiplantae</taxon>
        <taxon>Streptophyta</taxon>
        <taxon>Embryophyta</taxon>
        <taxon>Tracheophyta</taxon>
        <taxon>Spermatophyta</taxon>
        <taxon>Magnoliopsida</taxon>
        <taxon>eudicotyledons</taxon>
        <taxon>Gunneridae</taxon>
        <taxon>Pentapetalae</taxon>
        <taxon>asterids</taxon>
        <taxon>lamiids</taxon>
        <taxon>Solanales</taxon>
        <taxon>Solanaceae</taxon>
        <taxon>Solanoideae</taxon>
        <taxon>Solaneae</taxon>
        <taxon>Solanum</taxon>
    </lineage>
</organism>
<keyword evidence="2" id="KW-1185">Reference proteome</keyword>
<dbReference type="Gene3D" id="3.60.10.10">
    <property type="entry name" value="Endonuclease/exonuclease/phosphatase"/>
    <property type="match status" value="1"/>
</dbReference>
<reference evidence="1" key="1">
    <citation type="submission" date="2023-08" db="EMBL/GenBank/DDBJ databases">
        <title>A de novo genome assembly of Solanum verrucosum Schlechtendal, a Mexican diploid species geographically isolated from the other diploid A-genome species in potato relatives.</title>
        <authorList>
            <person name="Hosaka K."/>
        </authorList>
    </citation>
    <scope>NUCLEOTIDE SEQUENCE</scope>
    <source>
        <tissue evidence="1">Young leaves</tissue>
    </source>
</reference>
<protein>
    <submittedName>
        <fullName evidence="1">Uncharacterized protein</fullName>
    </submittedName>
</protein>
<dbReference type="SUPFAM" id="SSF56219">
    <property type="entry name" value="DNase I-like"/>
    <property type="match status" value="1"/>
</dbReference>
<accession>A0AAF0Q8J9</accession>
<dbReference type="EMBL" id="CP133614">
    <property type="protein sequence ID" value="WMV19032.1"/>
    <property type="molecule type" value="Genomic_DNA"/>
</dbReference>
<dbReference type="PANTHER" id="PTHR33710:SF71">
    <property type="entry name" value="ENDONUCLEASE_EXONUCLEASE_PHOSPHATASE DOMAIN-CONTAINING PROTEIN"/>
    <property type="match status" value="1"/>
</dbReference>
<name>A0AAF0Q8J9_SOLVR</name>
<sequence>MRYPSEKKNCNRINKGMTDFSDFIEDLELVDPELSGGKYIWKKGDRHTTAARLDKILFSEEWEANFRNIRQHILHRVTSDHSPIMLQCGAWENANFIGKSDYVLVAKLKALKEKLKEWSKTTQGNLGTQKQNVLKQLAELEKIQENRTLRPEEITSKAALISVFEDIEEIAWRQRSRAV</sequence>
<dbReference type="InterPro" id="IPR036691">
    <property type="entry name" value="Endo/exonu/phosph_ase_sf"/>
</dbReference>
<dbReference type="Proteomes" id="UP001234989">
    <property type="component" value="Chromosome 3"/>
</dbReference>